<feature type="compositionally biased region" description="Basic and acidic residues" evidence="1">
    <location>
        <begin position="183"/>
        <end position="192"/>
    </location>
</feature>
<dbReference type="OrthoDB" id="110024at2759"/>
<dbReference type="InterPro" id="IPR001623">
    <property type="entry name" value="DnaJ_domain"/>
</dbReference>
<feature type="region of interest" description="Disordered" evidence="1">
    <location>
        <begin position="183"/>
        <end position="319"/>
    </location>
</feature>
<dbReference type="PANTHER" id="PTHR44144:SF1">
    <property type="entry name" value="DNAJ HOMOLOG SUBFAMILY C MEMBER 9"/>
    <property type="match status" value="1"/>
</dbReference>
<evidence type="ECO:0000256" key="1">
    <source>
        <dbReference type="SAM" id="MobiDB-lite"/>
    </source>
</evidence>
<dbReference type="PANTHER" id="PTHR44144">
    <property type="entry name" value="DNAJ HOMOLOG SUBFAMILY C MEMBER 9"/>
    <property type="match status" value="1"/>
</dbReference>
<dbReference type="CDD" id="cd06257">
    <property type="entry name" value="DnaJ"/>
    <property type="match status" value="1"/>
</dbReference>
<dbReference type="AlphaFoldDB" id="A0A4U0WWR9"/>
<dbReference type="Pfam" id="PF23302">
    <property type="entry name" value="HTH_DNAJC9"/>
    <property type="match status" value="1"/>
</dbReference>
<dbReference type="Proteomes" id="UP000309340">
    <property type="component" value="Unassembled WGS sequence"/>
</dbReference>
<reference evidence="3 4" key="1">
    <citation type="submission" date="2017-03" db="EMBL/GenBank/DDBJ databases">
        <title>Genomes of endolithic fungi from Antarctica.</title>
        <authorList>
            <person name="Coleine C."/>
            <person name="Masonjones S."/>
            <person name="Stajich J.E."/>
        </authorList>
    </citation>
    <scope>NUCLEOTIDE SEQUENCE [LARGE SCALE GENOMIC DNA]</scope>
    <source>
        <strain evidence="3 4">CCFEE 5184</strain>
    </source>
</reference>
<evidence type="ECO:0000259" key="2">
    <source>
        <dbReference type="PROSITE" id="PS50076"/>
    </source>
</evidence>
<name>A0A4U0WWR9_9PEZI</name>
<dbReference type="Gene3D" id="1.10.287.110">
    <property type="entry name" value="DnaJ domain"/>
    <property type="match status" value="1"/>
</dbReference>
<gene>
    <name evidence="3" type="ORF">B0A55_08558</name>
</gene>
<dbReference type="GO" id="GO:0031072">
    <property type="term" value="F:heat shock protein binding"/>
    <property type="evidence" value="ECO:0007669"/>
    <property type="project" value="TreeGrafter"/>
</dbReference>
<feature type="compositionally biased region" description="Basic residues" evidence="1">
    <location>
        <begin position="193"/>
        <end position="204"/>
    </location>
</feature>
<dbReference type="FunFam" id="1.10.287.110:FF:000110">
    <property type="entry name" value="DnaJ domain protein (AFU_orthologue AFUA_2G13210)"/>
    <property type="match status" value="1"/>
</dbReference>
<keyword evidence="4" id="KW-1185">Reference proteome</keyword>
<dbReference type="PRINTS" id="PR00625">
    <property type="entry name" value="JDOMAIN"/>
</dbReference>
<dbReference type="SMART" id="SM00271">
    <property type="entry name" value="DnaJ"/>
    <property type="match status" value="1"/>
</dbReference>
<dbReference type="PROSITE" id="PS00636">
    <property type="entry name" value="DNAJ_1"/>
    <property type="match status" value="1"/>
</dbReference>
<evidence type="ECO:0000313" key="4">
    <source>
        <dbReference type="Proteomes" id="UP000309340"/>
    </source>
</evidence>
<comment type="caution">
    <text evidence="3">The sequence shown here is derived from an EMBL/GenBank/DDBJ whole genome shotgun (WGS) entry which is preliminary data.</text>
</comment>
<evidence type="ECO:0000313" key="3">
    <source>
        <dbReference type="EMBL" id="TKA67236.1"/>
    </source>
</evidence>
<feature type="domain" description="J" evidence="2">
    <location>
        <begin position="20"/>
        <end position="87"/>
    </location>
</feature>
<dbReference type="InterPro" id="IPR036869">
    <property type="entry name" value="J_dom_sf"/>
</dbReference>
<dbReference type="InterPro" id="IPR052594">
    <property type="entry name" value="J_domain-containing_protein"/>
</dbReference>
<dbReference type="GO" id="GO:0005737">
    <property type="term" value="C:cytoplasm"/>
    <property type="evidence" value="ECO:0007669"/>
    <property type="project" value="TreeGrafter"/>
</dbReference>
<dbReference type="SUPFAM" id="SSF46565">
    <property type="entry name" value="Chaperone J-domain"/>
    <property type="match status" value="1"/>
</dbReference>
<dbReference type="PROSITE" id="PS50076">
    <property type="entry name" value="DNAJ_2"/>
    <property type="match status" value="1"/>
</dbReference>
<dbReference type="InterPro" id="IPR056453">
    <property type="entry name" value="HTH_DNAJC9"/>
</dbReference>
<sequence>MPYKSRDEDIEVDDAPTEIDPYAVLSVEQNATADHIKSAYRKAALKHHPDKASLDDKDAAHAKFQEVAFAYAILSDERRRKRYDTTGNTSESLDLDDDDFDWTSFFREQYKSAVTEASINKFADEYKGSEEEQRHVLDAYEKVKGNMEAIYGRVMLSDMVDDEERFRVIIDKAIADGEVESYKKYADESEPSRKKRIDRARKRKEKDAKEALKAEEEMEQDPKSKKNKSKAKSGGAGDTNELAALIQQRQQGRSAESFIAGLEAKYAGETKGDRGKMGAKRASPDEPSEEAFAKNRAVGKGDEGDAAAGARRSKRSRKA</sequence>
<dbReference type="GO" id="GO:0005634">
    <property type="term" value="C:nucleus"/>
    <property type="evidence" value="ECO:0007669"/>
    <property type="project" value="TreeGrafter"/>
</dbReference>
<feature type="compositionally biased region" description="Basic and acidic residues" evidence="1">
    <location>
        <begin position="205"/>
        <end position="224"/>
    </location>
</feature>
<proteinExistence type="predicted"/>
<dbReference type="InterPro" id="IPR018253">
    <property type="entry name" value="DnaJ_domain_CS"/>
</dbReference>
<organism evidence="3 4">
    <name type="scientific">Friedmanniomyces simplex</name>
    <dbReference type="NCBI Taxonomy" id="329884"/>
    <lineage>
        <taxon>Eukaryota</taxon>
        <taxon>Fungi</taxon>
        <taxon>Dikarya</taxon>
        <taxon>Ascomycota</taxon>
        <taxon>Pezizomycotina</taxon>
        <taxon>Dothideomycetes</taxon>
        <taxon>Dothideomycetidae</taxon>
        <taxon>Mycosphaerellales</taxon>
        <taxon>Teratosphaeriaceae</taxon>
        <taxon>Friedmanniomyces</taxon>
    </lineage>
</organism>
<accession>A0A4U0WWR9</accession>
<dbReference type="Pfam" id="PF00226">
    <property type="entry name" value="DnaJ"/>
    <property type="match status" value="1"/>
</dbReference>
<feature type="compositionally biased region" description="Basic and acidic residues" evidence="1">
    <location>
        <begin position="266"/>
        <end position="276"/>
    </location>
</feature>
<protein>
    <recommendedName>
        <fullName evidence="2">J domain-containing protein</fullName>
    </recommendedName>
</protein>
<dbReference type="EMBL" id="NAJQ01000586">
    <property type="protein sequence ID" value="TKA67236.1"/>
    <property type="molecule type" value="Genomic_DNA"/>
</dbReference>